<feature type="region of interest" description="Disordered" evidence="1">
    <location>
        <begin position="102"/>
        <end position="152"/>
    </location>
</feature>
<reference evidence="2 3" key="1">
    <citation type="journal article" date="2019" name="Sci. Rep.">
        <title>Orb-weaving spider Araneus ventricosus genome elucidates the spidroin gene catalogue.</title>
        <authorList>
            <person name="Kono N."/>
            <person name="Nakamura H."/>
            <person name="Ohtoshi R."/>
            <person name="Moran D.A.P."/>
            <person name="Shinohara A."/>
            <person name="Yoshida Y."/>
            <person name="Fujiwara M."/>
            <person name="Mori M."/>
            <person name="Tomita M."/>
            <person name="Arakawa K."/>
        </authorList>
    </citation>
    <scope>NUCLEOTIDE SEQUENCE [LARGE SCALE GENOMIC DNA]</scope>
</reference>
<dbReference type="EMBL" id="BGPR01000709">
    <property type="protein sequence ID" value="GBM32503.1"/>
    <property type="molecule type" value="Genomic_DNA"/>
</dbReference>
<evidence type="ECO:0000313" key="2">
    <source>
        <dbReference type="EMBL" id="GBM32503.1"/>
    </source>
</evidence>
<keyword evidence="3" id="KW-1185">Reference proteome</keyword>
<gene>
    <name evidence="2" type="ORF">AVEN_156597_1</name>
</gene>
<feature type="compositionally biased region" description="Polar residues" evidence="1">
    <location>
        <begin position="107"/>
        <end position="122"/>
    </location>
</feature>
<name>A0A4Y2ETI3_ARAVE</name>
<proteinExistence type="predicted"/>
<organism evidence="2 3">
    <name type="scientific">Araneus ventricosus</name>
    <name type="common">Orbweaver spider</name>
    <name type="synonym">Epeira ventricosa</name>
    <dbReference type="NCBI Taxonomy" id="182803"/>
    <lineage>
        <taxon>Eukaryota</taxon>
        <taxon>Metazoa</taxon>
        <taxon>Ecdysozoa</taxon>
        <taxon>Arthropoda</taxon>
        <taxon>Chelicerata</taxon>
        <taxon>Arachnida</taxon>
        <taxon>Araneae</taxon>
        <taxon>Araneomorphae</taxon>
        <taxon>Entelegynae</taxon>
        <taxon>Araneoidea</taxon>
        <taxon>Araneidae</taxon>
        <taxon>Araneus</taxon>
    </lineage>
</organism>
<dbReference type="Proteomes" id="UP000499080">
    <property type="component" value="Unassembled WGS sequence"/>
</dbReference>
<dbReference type="AlphaFoldDB" id="A0A4Y2ETI3"/>
<accession>A0A4Y2ETI3</accession>
<feature type="compositionally biased region" description="Basic and acidic residues" evidence="1">
    <location>
        <begin position="135"/>
        <end position="152"/>
    </location>
</feature>
<comment type="caution">
    <text evidence="2">The sequence shown here is derived from an EMBL/GenBank/DDBJ whole genome shotgun (WGS) entry which is preliminary data.</text>
</comment>
<evidence type="ECO:0000313" key="3">
    <source>
        <dbReference type="Proteomes" id="UP000499080"/>
    </source>
</evidence>
<protein>
    <submittedName>
        <fullName evidence="2">Uncharacterized protein</fullName>
    </submittedName>
</protein>
<evidence type="ECO:0000256" key="1">
    <source>
        <dbReference type="SAM" id="MobiDB-lite"/>
    </source>
</evidence>
<sequence length="189" mass="20970">MGLDFVPAITGGMGPNLAHKTLESQFRLSLLTENDAFFIIEVLWFQIVISVNEDKIRKGIRSILSDLKAEERRNLSKLLCLKRHKGDPFALSTPVNKLRCSNEDQSEISATSKRRGNWNSREGPSWPDGTISAFKPKDFRPEGAKPDSTKDPHFCRPGGRYVGCQGSNVLQCGVEILREGARSGVVLVT</sequence>